<dbReference type="AlphaFoldDB" id="A0A9P7QPV1"/>
<gene>
    <name evidence="2" type="ORF">JMJ77_003347</name>
</gene>
<dbReference type="EMBL" id="JAESDN010000029">
    <property type="protein sequence ID" value="KAG7040343.1"/>
    <property type="molecule type" value="Genomic_DNA"/>
</dbReference>
<comment type="caution">
    <text evidence="2">The sequence shown here is derived from an EMBL/GenBank/DDBJ whole genome shotgun (WGS) entry which is preliminary data.</text>
</comment>
<feature type="non-terminal residue" evidence="2">
    <location>
        <position position="1"/>
    </location>
</feature>
<evidence type="ECO:0000256" key="1">
    <source>
        <dbReference type="SAM" id="MobiDB-lite"/>
    </source>
</evidence>
<accession>A0A9P7QPV1</accession>
<dbReference type="Proteomes" id="UP000699042">
    <property type="component" value="Unassembled WGS sequence"/>
</dbReference>
<feature type="region of interest" description="Disordered" evidence="1">
    <location>
        <begin position="74"/>
        <end position="123"/>
    </location>
</feature>
<reference evidence="2" key="1">
    <citation type="submission" date="2021-05" db="EMBL/GenBank/DDBJ databases">
        <title>Comparative genomics of three Colletotrichum scovillei strains and genetic complementation revealed genes involved fungal growth and virulence on chili pepper.</title>
        <authorList>
            <person name="Hsieh D.-K."/>
            <person name="Chuang S.-C."/>
            <person name="Chen C.-Y."/>
            <person name="Chao Y.-T."/>
            <person name="Lu M.-Y.J."/>
            <person name="Lee M.-H."/>
            <person name="Shih M.-C."/>
        </authorList>
    </citation>
    <scope>NUCLEOTIDE SEQUENCE</scope>
    <source>
        <strain evidence="2">Coll-153</strain>
    </source>
</reference>
<keyword evidence="3" id="KW-1185">Reference proteome</keyword>
<feature type="compositionally biased region" description="Polar residues" evidence="1">
    <location>
        <begin position="197"/>
        <end position="213"/>
    </location>
</feature>
<evidence type="ECO:0000313" key="3">
    <source>
        <dbReference type="Proteomes" id="UP000699042"/>
    </source>
</evidence>
<feature type="region of interest" description="Disordered" evidence="1">
    <location>
        <begin position="181"/>
        <end position="234"/>
    </location>
</feature>
<proteinExistence type="predicted"/>
<protein>
    <submittedName>
        <fullName evidence="2">Uncharacterized protein</fullName>
    </submittedName>
</protein>
<evidence type="ECO:0000313" key="2">
    <source>
        <dbReference type="EMBL" id="KAG7040343.1"/>
    </source>
</evidence>
<organism evidence="2 3">
    <name type="scientific">Colletotrichum scovillei</name>
    <dbReference type="NCBI Taxonomy" id="1209932"/>
    <lineage>
        <taxon>Eukaryota</taxon>
        <taxon>Fungi</taxon>
        <taxon>Dikarya</taxon>
        <taxon>Ascomycota</taxon>
        <taxon>Pezizomycotina</taxon>
        <taxon>Sordariomycetes</taxon>
        <taxon>Hypocreomycetidae</taxon>
        <taxon>Glomerellales</taxon>
        <taxon>Glomerellaceae</taxon>
        <taxon>Colletotrichum</taxon>
        <taxon>Colletotrichum acutatum species complex</taxon>
    </lineage>
</organism>
<name>A0A9P7QPV1_9PEZI</name>
<feature type="compositionally biased region" description="Basic and acidic residues" evidence="1">
    <location>
        <begin position="181"/>
        <end position="194"/>
    </location>
</feature>
<sequence length="234" mass="25825">GKLIDFIEAERFRLARMSGVATGPSTPQRPSSLANDDAVDIVSNTPTRLGLLQTPPRRFSRHLKRSVNAIEHGDDAVADSEQGSAGSVRLLATPPRRPPCRARFSTGPAEPTGFDVGKPAITTDRESSPLFCETTPKGTLGGEEQPIAEVQQRVEVQRGREDEQELGELRQLRDWERLHLSEDRQPREGDENGHCDNLQQHNFNEPESASANFYGSERDGKLGMETNLLDESVS</sequence>